<dbReference type="Gene3D" id="2.130.10.10">
    <property type="entry name" value="YVTN repeat-like/Quinoprotein amine dehydrogenase"/>
    <property type="match status" value="1"/>
</dbReference>
<feature type="repeat" description="WD" evidence="4">
    <location>
        <begin position="205"/>
        <end position="247"/>
    </location>
</feature>
<dbReference type="PROSITE" id="PS50294">
    <property type="entry name" value="WD_REPEATS_REGION"/>
    <property type="match status" value="1"/>
</dbReference>
<dbReference type="PANTHER" id="PTHR46170">
    <property type="entry name" value="GATOR COMPLEX PROTEIN WDR59"/>
    <property type="match status" value="1"/>
</dbReference>
<keyword evidence="1 4" id="KW-0853">WD repeat</keyword>
<feature type="domain" description="RWD" evidence="6">
    <location>
        <begin position="489"/>
        <end position="597"/>
    </location>
</feature>
<feature type="compositionally biased region" description="Polar residues" evidence="5">
    <location>
        <begin position="774"/>
        <end position="789"/>
    </location>
</feature>
<dbReference type="PANTHER" id="PTHR46170:SF1">
    <property type="entry name" value="GATOR COMPLEX PROTEIN WDR59"/>
    <property type="match status" value="1"/>
</dbReference>
<dbReference type="RefSeq" id="XP_069200936.1">
    <property type="nucleotide sequence ID" value="XM_069343122.1"/>
</dbReference>
<comment type="similarity">
    <text evidence="3">Belongs to the WD repeat WDR59 family.</text>
</comment>
<dbReference type="SUPFAM" id="SSF50978">
    <property type="entry name" value="WD40 repeat-like"/>
    <property type="match status" value="1"/>
</dbReference>
<protein>
    <recommendedName>
        <fullName evidence="6">RWD domain-containing protein</fullName>
    </recommendedName>
</protein>
<feature type="compositionally biased region" description="Polar residues" evidence="5">
    <location>
        <begin position="632"/>
        <end position="651"/>
    </location>
</feature>
<name>A0ABR3PEV8_9PEZI</name>
<sequence length="1425" mass="157593">MSSIHTARSGGREPSIYDSPTFSHDFRIHVDEAVASAGISPAGRDVALASQKGLHIIDLDSPFSPPRHLRHQTPWTPADVQWSPFSSRYYWVVSTSNQRALVWNLEMSTAQAPIEHSLHAHSRAITDINFSNFHPDILSTCAVDAFVHCWDLRTPSRPVISFSDWFAGATQVKWNRQDPHIIASSHDRFLRIWDDRKGAIPLKSIEAHETKIYSVDWNRTEATKLITCSLDRSIKFWDFEASETEPERVIQTPFPVWRARHTPFGECVLAMPQRGNNDLHLYDIRKDHAVYDGGEIAPNYVFTGHQDQAKEFLWRARGTIDNHMDNRDFQLVTWGADRELILHKMGQKQLHAAGFHKGMHVDKPLVLTRRGAPYKTYREYIAPPVPTLVDQNMALNGQGPAQTGTSPGMNKAPVPGAGGWAAGESRMTYSGMETRNAKHQNTDLISWMKGVRFGKHDINPANRHRPNKYSISAEMRKFEMEGLPENLSDEIIHVGEKFSKVTFEEADVSGRRARLSLNGPWTSDGKLVFLQLRVDFPQDYPEASPPDFQLEHTSALPEKKYMEIEHGLRKIAAIYVVHRKGCLEAILSYLLGERDLHQSTDWFTLGDNPLGSQEQEESSSDEEDALLRESGATDSQTLDMEGSLGSNDLSANTNVPIPRTCGATFAPNGRLICFFPPKEEKKSLLQEAVFGEANRLRGGREIFEGFGRLHADSPDLTRGRDSDRGSDSESEDSSSTRSSASDSSTSSGGPDIVPSRFRPPAAWHGAPLRFQRLKPNSTDGSLPTSNSMTRKPMFAKNRTMVALRDVSELLPSKQNLACEYLIFGDGPTMCAHNADVASRHELPLLADIWTLVKLILRNDVPVNLLTSSDGRDKCSIPVLAKRAAVQVKRKDGGFEISLKDLEGIGYLNDLALVKWGLHPLSGTWLIKRLFEYFETSADVQMLAMLSCVFAQFPVGGPLDSTVQKGMASSMQLPAQSLDYFPTREAAFGFGKPSIAVSAMPSAANIHGHTYTSGSTEFRDSDPQTPFPMMGATPPMPLSRGSTQLSSTIQSLSTSPSQHRVSIPSATSSFAASMFARPFNLASSPPNRLRMSGDDLSNSNPSSGATWTSRAKNNIYRSDSTIRNSYTAHGPAEEDDDGSTTEEDEPPMSAQPIKLSLKNQTLFDEESTANVPFLDKDQAHKYVCYRTAYAHMLGVWGLDMQRNEMLKYNGLVSDNGSTDTPAQHQGRDSQTTLTVGRFIDSTPPITISSSYPAEGVSQGPNVYRCCTECQNSNAGVAGGKLTSKCAECKKKSQFMQCTVCLEPIVGLYKVCLACGHAAHAHCYQVWLASFPIGTIPECETGCGCECERLAGERVNLFDSISDDLTQQRRKPSGQDRFEGVLSGWHEAPNPTSYGIHVRRGSVKLHNARRAGLVGEQVPYNRSGHSH</sequence>
<dbReference type="Pfam" id="PF17120">
    <property type="entry name" value="zf-RING_16"/>
    <property type="match status" value="1"/>
</dbReference>
<feature type="region of interest" description="Disordered" evidence="5">
    <location>
        <begin position="710"/>
        <end position="789"/>
    </location>
</feature>
<feature type="compositionally biased region" description="Polar residues" evidence="5">
    <location>
        <begin position="1094"/>
        <end position="1126"/>
    </location>
</feature>
<reference evidence="7 8" key="1">
    <citation type="submission" date="2024-07" db="EMBL/GenBank/DDBJ databases">
        <title>Draft sequence of the Neodothiora populina.</title>
        <authorList>
            <person name="Drown D.D."/>
            <person name="Schuette U.S."/>
            <person name="Buechlein A.B."/>
            <person name="Rusch D.R."/>
            <person name="Winton L.W."/>
            <person name="Adams G.A."/>
        </authorList>
    </citation>
    <scope>NUCLEOTIDE SEQUENCE [LARGE SCALE GENOMIC DNA]</scope>
    <source>
        <strain evidence="7 8">CPC 39397</strain>
    </source>
</reference>
<feature type="repeat" description="WD" evidence="4">
    <location>
        <begin position="118"/>
        <end position="160"/>
    </location>
</feature>
<dbReference type="GeneID" id="95977322"/>
<accession>A0ABR3PEV8</accession>
<dbReference type="PROSITE" id="PS00678">
    <property type="entry name" value="WD_REPEATS_1"/>
    <property type="match status" value="1"/>
</dbReference>
<dbReference type="PROSITE" id="PS50082">
    <property type="entry name" value="WD_REPEATS_2"/>
    <property type="match status" value="2"/>
</dbReference>
<evidence type="ECO:0000256" key="4">
    <source>
        <dbReference type="PROSITE-ProRule" id="PRU00221"/>
    </source>
</evidence>
<proteinExistence type="inferred from homology"/>
<comment type="caution">
    <text evidence="7">The sequence shown here is derived from an EMBL/GenBank/DDBJ whole genome shotgun (WGS) entry which is preliminary data.</text>
</comment>
<dbReference type="PROSITE" id="PS50908">
    <property type="entry name" value="RWD"/>
    <property type="match status" value="1"/>
</dbReference>
<dbReference type="InterPro" id="IPR019775">
    <property type="entry name" value="WD40_repeat_CS"/>
</dbReference>
<evidence type="ECO:0000313" key="7">
    <source>
        <dbReference type="EMBL" id="KAL1304661.1"/>
    </source>
</evidence>
<dbReference type="InterPro" id="IPR049566">
    <property type="entry name" value="WDR59_RTC1-like_RING_Znf"/>
</dbReference>
<dbReference type="EMBL" id="JBFMKM010000008">
    <property type="protein sequence ID" value="KAL1304661.1"/>
    <property type="molecule type" value="Genomic_DNA"/>
</dbReference>
<feature type="compositionally biased region" description="Acidic residues" evidence="5">
    <location>
        <begin position="1132"/>
        <end position="1145"/>
    </location>
</feature>
<evidence type="ECO:0000259" key="6">
    <source>
        <dbReference type="PROSITE" id="PS50908"/>
    </source>
</evidence>
<evidence type="ECO:0000313" key="8">
    <source>
        <dbReference type="Proteomes" id="UP001562354"/>
    </source>
</evidence>
<evidence type="ECO:0000256" key="5">
    <source>
        <dbReference type="SAM" id="MobiDB-lite"/>
    </source>
</evidence>
<dbReference type="InterPro" id="IPR006575">
    <property type="entry name" value="RWD_dom"/>
</dbReference>
<dbReference type="InterPro" id="IPR049567">
    <property type="entry name" value="WDR59-like"/>
</dbReference>
<feature type="region of interest" description="Disordered" evidence="5">
    <location>
        <begin position="1082"/>
        <end position="1151"/>
    </location>
</feature>
<dbReference type="Proteomes" id="UP001562354">
    <property type="component" value="Unassembled WGS sequence"/>
</dbReference>
<feature type="compositionally biased region" description="Acidic residues" evidence="5">
    <location>
        <begin position="614"/>
        <end position="624"/>
    </location>
</feature>
<gene>
    <name evidence="7" type="ORF">AAFC00_003621</name>
</gene>
<dbReference type="SMART" id="SM00320">
    <property type="entry name" value="WD40"/>
    <property type="match status" value="5"/>
</dbReference>
<dbReference type="Pfam" id="PF00400">
    <property type="entry name" value="WD40"/>
    <property type="match status" value="3"/>
</dbReference>
<dbReference type="InterPro" id="IPR001680">
    <property type="entry name" value="WD40_rpt"/>
</dbReference>
<organism evidence="7 8">
    <name type="scientific">Neodothiora populina</name>
    <dbReference type="NCBI Taxonomy" id="2781224"/>
    <lineage>
        <taxon>Eukaryota</taxon>
        <taxon>Fungi</taxon>
        <taxon>Dikarya</taxon>
        <taxon>Ascomycota</taxon>
        <taxon>Pezizomycotina</taxon>
        <taxon>Dothideomycetes</taxon>
        <taxon>Dothideomycetidae</taxon>
        <taxon>Dothideales</taxon>
        <taxon>Dothioraceae</taxon>
        <taxon>Neodothiora</taxon>
    </lineage>
</organism>
<keyword evidence="2" id="KW-0677">Repeat</keyword>
<dbReference type="SMART" id="SM00591">
    <property type="entry name" value="RWD"/>
    <property type="match status" value="1"/>
</dbReference>
<keyword evidence="8" id="KW-1185">Reference proteome</keyword>
<feature type="compositionally biased region" description="Basic and acidic residues" evidence="5">
    <location>
        <begin position="710"/>
        <end position="727"/>
    </location>
</feature>
<dbReference type="InterPro" id="IPR015943">
    <property type="entry name" value="WD40/YVTN_repeat-like_dom_sf"/>
</dbReference>
<feature type="region of interest" description="Disordered" evidence="5">
    <location>
        <begin position="607"/>
        <end position="651"/>
    </location>
</feature>
<evidence type="ECO:0000256" key="3">
    <source>
        <dbReference type="ARBA" id="ARBA00038452"/>
    </source>
</evidence>
<evidence type="ECO:0000256" key="2">
    <source>
        <dbReference type="ARBA" id="ARBA00022737"/>
    </source>
</evidence>
<evidence type="ECO:0000256" key="1">
    <source>
        <dbReference type="ARBA" id="ARBA00022574"/>
    </source>
</evidence>
<dbReference type="InterPro" id="IPR036322">
    <property type="entry name" value="WD40_repeat_dom_sf"/>
</dbReference>
<feature type="compositionally biased region" description="Low complexity" evidence="5">
    <location>
        <begin position="733"/>
        <end position="749"/>
    </location>
</feature>